<feature type="region of interest" description="Disordered" evidence="2">
    <location>
        <begin position="417"/>
        <end position="441"/>
    </location>
</feature>
<proteinExistence type="inferred from homology"/>
<evidence type="ECO:0000256" key="2">
    <source>
        <dbReference type="SAM" id="MobiDB-lite"/>
    </source>
</evidence>
<dbReference type="Proteomes" id="UP001287286">
    <property type="component" value="Unassembled WGS sequence"/>
</dbReference>
<organism evidence="3 4">
    <name type="scientific">Purpureocillium lilacinum</name>
    <name type="common">Paecilomyces lilacinus</name>
    <dbReference type="NCBI Taxonomy" id="33203"/>
    <lineage>
        <taxon>Eukaryota</taxon>
        <taxon>Fungi</taxon>
        <taxon>Dikarya</taxon>
        <taxon>Ascomycota</taxon>
        <taxon>Pezizomycotina</taxon>
        <taxon>Sordariomycetes</taxon>
        <taxon>Hypocreomycetidae</taxon>
        <taxon>Hypocreales</taxon>
        <taxon>Ophiocordycipitaceae</taxon>
        <taxon>Purpureocillium</taxon>
    </lineage>
</organism>
<feature type="region of interest" description="Disordered" evidence="2">
    <location>
        <begin position="482"/>
        <end position="597"/>
    </location>
</feature>
<gene>
    <name evidence="3" type="ORF">Purlil1_13774</name>
</gene>
<comment type="caution">
    <text evidence="3">The sequence shown here is derived from an EMBL/GenBank/DDBJ whole genome shotgun (WGS) entry which is preliminary data.</text>
</comment>
<sequence length="745" mass="80858">MPDVWRTSNARRRGRRHPEQGAQSINPPLSGRASPTPHSRKRKDSADASPVCATLDINEITLALTVGCEDVCAAERTTAGAEGPVGAFSGVTPATSREDDVPLSEAIQDQQGSTNPHQYSSWREPVICPSTFLADLRCVETLRIHAAGETVEPETCLHASEHCQRRDLEGLLYCSDSSPPTNVNTPRCGTPESHGSQTGDFESQPVQTSPGHRYGVDGGSSSTTRSNGNLGVCQDEQFFGHAERLELLDGDSEESTVQCCRVAGPKSDISDSLPDTAVPSDIGDDAASDSSKKKLSSGDSDSDSSRNGPAHQCSTECEPFSAELHCVEAWVRDVCTSKVEVSEMGVHAFEHQHGRRQEGGLPCTSEIVNLSSPPPYGRTPRVATPDTQGCETASGVSQLGILFRSIVDELYKLTDPAHNHGGESGGPNINSRTGGVLEQSQDEHILERAERMDLQEKSQEEPRILSPRVAELRLGTGILEELRDEHSPRRAKQTSCSERDQEDSRTEFARVVVAPKSNASDSLPDIAIPSDASDDTTSESLDVRPLHTNQTTVAAAVPLSDTEIPEPGDEVAAAVGPADDADSTFGKGPASSSASLSPSIMEHEWKYDRRYHSYQAGLYCFPNDGKEQNRLDMLHHAFLLALDDRLFLAPIGENPSRILDVGAGTGIWTMDVADEYPSAGVRGYDLSPIQPQYVPPNVEFFVDDVEEEWLESTKYDFEAGLNFKEFSISPTRKTEVFRRTVLWCS</sequence>
<evidence type="ECO:0000313" key="4">
    <source>
        <dbReference type="Proteomes" id="UP001287286"/>
    </source>
</evidence>
<dbReference type="Pfam" id="PF13489">
    <property type="entry name" value="Methyltransf_23"/>
    <property type="match status" value="1"/>
</dbReference>
<feature type="region of interest" description="Disordered" evidence="2">
    <location>
        <begin position="180"/>
        <end position="227"/>
    </location>
</feature>
<feature type="region of interest" description="Disordered" evidence="2">
    <location>
        <begin position="268"/>
        <end position="314"/>
    </location>
</feature>
<dbReference type="InterPro" id="IPR029063">
    <property type="entry name" value="SAM-dependent_MTases_sf"/>
</dbReference>
<evidence type="ECO:0000256" key="1">
    <source>
        <dbReference type="ARBA" id="ARBA00038158"/>
    </source>
</evidence>
<name>A0ABR0BD82_PURLI</name>
<dbReference type="Gene3D" id="3.40.50.150">
    <property type="entry name" value="Vaccinia Virus protein VP39"/>
    <property type="match status" value="1"/>
</dbReference>
<dbReference type="PANTHER" id="PTHR43591">
    <property type="entry name" value="METHYLTRANSFERASE"/>
    <property type="match status" value="1"/>
</dbReference>
<evidence type="ECO:0008006" key="5">
    <source>
        <dbReference type="Google" id="ProtNLM"/>
    </source>
</evidence>
<keyword evidence="4" id="KW-1185">Reference proteome</keyword>
<dbReference type="EMBL" id="JAWRVI010000301">
    <property type="protein sequence ID" value="KAK4068523.1"/>
    <property type="molecule type" value="Genomic_DNA"/>
</dbReference>
<evidence type="ECO:0000313" key="3">
    <source>
        <dbReference type="EMBL" id="KAK4068523.1"/>
    </source>
</evidence>
<dbReference type="SUPFAM" id="SSF53335">
    <property type="entry name" value="S-adenosyl-L-methionine-dependent methyltransferases"/>
    <property type="match status" value="1"/>
</dbReference>
<dbReference type="CDD" id="cd02440">
    <property type="entry name" value="AdoMet_MTases"/>
    <property type="match status" value="1"/>
</dbReference>
<feature type="region of interest" description="Disordered" evidence="2">
    <location>
        <begin position="1"/>
        <end position="49"/>
    </location>
</feature>
<feature type="compositionally biased region" description="Polar residues" evidence="2">
    <location>
        <begin position="180"/>
        <end position="210"/>
    </location>
</feature>
<feature type="compositionally biased region" description="Basic and acidic residues" evidence="2">
    <location>
        <begin position="497"/>
        <end position="508"/>
    </location>
</feature>
<reference evidence="3 4" key="1">
    <citation type="journal article" date="2024" name="Microbiol. Resour. Announc.">
        <title>Genome annotations for the ascomycete fungi Trichoderma harzianum, Trichoderma aggressivum, and Purpureocillium lilacinum.</title>
        <authorList>
            <person name="Beijen E.P.W."/>
            <person name="Ohm R.A."/>
        </authorList>
    </citation>
    <scope>NUCLEOTIDE SEQUENCE [LARGE SCALE GENOMIC DNA]</scope>
    <source>
        <strain evidence="3 4">CBS 150709</strain>
    </source>
</reference>
<protein>
    <recommendedName>
        <fullName evidence="5">Methyltransferase domain-containing protein</fullName>
    </recommendedName>
</protein>
<dbReference type="PANTHER" id="PTHR43591:SF24">
    <property type="entry name" value="2-METHOXY-6-POLYPRENYL-1,4-BENZOQUINOL METHYLASE, MITOCHONDRIAL"/>
    <property type="match status" value="1"/>
</dbReference>
<comment type="similarity">
    <text evidence="1">Belongs to the methyltransferase superfamily. LaeA methyltransferase family.</text>
</comment>
<accession>A0ABR0BD82</accession>